<dbReference type="InterPro" id="IPR041522">
    <property type="entry name" value="CdaR_GGDEF"/>
</dbReference>
<evidence type="ECO:0008006" key="8">
    <source>
        <dbReference type="Google" id="ProtNLM"/>
    </source>
</evidence>
<sequence length="549" mass="59138">MTAFSELSAASAATPESLAQSPALPTVREVLAFSEFQRGEPEVLAARQTLDNPVRWVHILETSEIHSLLRGQELVLSTGAAWPTRPDALRSLAAALAEAKVSGLVLELSERLPHAPRVLVEACHQFKIPLVVLHRQIQFVVVTEHVHSMITAQQMAVLQAREAVNQRFAEMISRGVSSTAILQQCYQLLGSPVVLVDIAERVTGVQCADGETESVVRELLSNSALWANSAITAHGQHWGSLRSRLSSPQASSPSLNSSQPLNPSSAGVEYILSQAALTLAVDRLAAGSTNPWRTARDAQLIGALNNHDFASADEFNQLAETLGFPIRNQNCVGIVAEIPLQPATTGVIPTADTLAEAVEANGLKALVAVDSGNLKLTRLILILQDSNQLDTLISSIHAHWPKAKIAVGRSANDADQLSGSVREAISLLNLPVMESNSQAPAPIRYAETHQLRLLIGGLRHQHSLQAFVELTLGKILSWDAQHSGDLLEVLRAYLRHPANRTEAAAGSHLSRSVFYQRLALIEEILAVDLSSGEVISTLYSAVLAYDALR</sequence>
<keyword evidence="7" id="KW-1185">Reference proteome</keyword>
<dbReference type="Pfam" id="PF17853">
    <property type="entry name" value="GGDEF_2"/>
    <property type="match status" value="1"/>
</dbReference>
<dbReference type="InterPro" id="IPR025736">
    <property type="entry name" value="PucR_C-HTH_dom"/>
</dbReference>
<gene>
    <name evidence="6" type="ORF">UM93_00730</name>
</gene>
<evidence type="ECO:0000313" key="7">
    <source>
        <dbReference type="Proteomes" id="UP000061839"/>
    </source>
</evidence>
<evidence type="ECO:0000256" key="1">
    <source>
        <dbReference type="ARBA" id="ARBA00006754"/>
    </source>
</evidence>
<evidence type="ECO:0000259" key="5">
    <source>
        <dbReference type="Pfam" id="PF17853"/>
    </source>
</evidence>
<evidence type="ECO:0000259" key="3">
    <source>
        <dbReference type="Pfam" id="PF07905"/>
    </source>
</evidence>
<dbReference type="Pfam" id="PF13556">
    <property type="entry name" value="HTH_30"/>
    <property type="match status" value="1"/>
</dbReference>
<proteinExistence type="inferred from homology"/>
<reference evidence="6 7" key="1">
    <citation type="journal article" date="2015" name="Genome Announc.">
        <title>Complete Genome Sequencing of Protease-Producing Novel Arthrobacter sp. Strain IHBB 11108 Using PacBio Single-Molecule Real-Time Sequencing Technology.</title>
        <authorList>
            <person name="Kiran S."/>
            <person name="Swarnkar M.K."/>
            <person name="Pal M."/>
            <person name="Thakur R."/>
            <person name="Tewari R."/>
            <person name="Singh A.K."/>
            <person name="Gulati A."/>
        </authorList>
    </citation>
    <scope>NUCLEOTIDE SEQUENCE [LARGE SCALE GENOMIC DNA]</scope>
    <source>
        <strain evidence="6 7">IHBB 11108</strain>
    </source>
</reference>
<dbReference type="Pfam" id="PF07905">
    <property type="entry name" value="PucR"/>
    <property type="match status" value="1"/>
</dbReference>
<dbReference type="PANTHER" id="PTHR33744:SF1">
    <property type="entry name" value="DNA-BINDING TRANSCRIPTIONAL ACTIVATOR ADER"/>
    <property type="match status" value="1"/>
</dbReference>
<dbReference type="InterPro" id="IPR012914">
    <property type="entry name" value="PucR_dom"/>
</dbReference>
<name>A0A0D4BVU0_9MICC</name>
<organism evidence="6 7">
    <name type="scientific">Psychromicrobium lacuslunae</name>
    <dbReference type="NCBI Taxonomy" id="1618207"/>
    <lineage>
        <taxon>Bacteria</taxon>
        <taxon>Bacillati</taxon>
        <taxon>Actinomycetota</taxon>
        <taxon>Actinomycetes</taxon>
        <taxon>Micrococcales</taxon>
        <taxon>Micrococcaceae</taxon>
        <taxon>Psychromicrobium</taxon>
    </lineage>
</organism>
<dbReference type="Proteomes" id="UP000061839">
    <property type="component" value="Chromosome"/>
</dbReference>
<dbReference type="RefSeq" id="WP_045073065.1">
    <property type="nucleotide sequence ID" value="NZ_CP011005.1"/>
</dbReference>
<evidence type="ECO:0000256" key="2">
    <source>
        <dbReference type="SAM" id="MobiDB-lite"/>
    </source>
</evidence>
<dbReference type="KEGG" id="ari:UM93_00730"/>
<feature type="region of interest" description="Disordered" evidence="2">
    <location>
        <begin position="242"/>
        <end position="261"/>
    </location>
</feature>
<dbReference type="InterPro" id="IPR042070">
    <property type="entry name" value="PucR_C-HTH_sf"/>
</dbReference>
<dbReference type="OrthoDB" id="2973014at2"/>
<feature type="domain" description="PucR C-terminal helix-turn-helix" evidence="4">
    <location>
        <begin position="486"/>
        <end position="543"/>
    </location>
</feature>
<dbReference type="EMBL" id="CP011005">
    <property type="protein sequence ID" value="AJT40444.1"/>
    <property type="molecule type" value="Genomic_DNA"/>
</dbReference>
<evidence type="ECO:0000259" key="4">
    <source>
        <dbReference type="Pfam" id="PF13556"/>
    </source>
</evidence>
<dbReference type="AlphaFoldDB" id="A0A0D4BVU0"/>
<protein>
    <recommendedName>
        <fullName evidence="8">PucR family transcriptional regulator</fullName>
    </recommendedName>
</protein>
<comment type="similarity">
    <text evidence="1">Belongs to the CdaR family.</text>
</comment>
<dbReference type="PANTHER" id="PTHR33744">
    <property type="entry name" value="CARBOHYDRATE DIACID REGULATOR"/>
    <property type="match status" value="1"/>
</dbReference>
<dbReference type="STRING" id="1618207.UM93_00730"/>
<dbReference type="InterPro" id="IPR051448">
    <property type="entry name" value="CdaR-like_regulators"/>
</dbReference>
<feature type="domain" description="CdaR GGDEF-like" evidence="5">
    <location>
        <begin position="312"/>
        <end position="428"/>
    </location>
</feature>
<dbReference type="Gene3D" id="1.10.10.2840">
    <property type="entry name" value="PucR C-terminal helix-turn-helix domain"/>
    <property type="match status" value="1"/>
</dbReference>
<dbReference type="HOGENOM" id="CLU_017436_2_1_11"/>
<feature type="domain" description="Purine catabolism PurC-like" evidence="3">
    <location>
        <begin position="29"/>
        <end position="150"/>
    </location>
</feature>
<accession>A0A0D4BVU0</accession>
<dbReference type="PATRIC" id="fig|1618207.4.peg.152"/>
<evidence type="ECO:0000313" key="6">
    <source>
        <dbReference type="EMBL" id="AJT40444.1"/>
    </source>
</evidence>